<organism evidence="1 2">
    <name type="scientific">BD1-7 clade bacterium</name>
    <dbReference type="NCBI Taxonomy" id="2029982"/>
    <lineage>
        <taxon>Bacteria</taxon>
        <taxon>Pseudomonadati</taxon>
        <taxon>Pseudomonadota</taxon>
        <taxon>Gammaproteobacteria</taxon>
        <taxon>Cellvibrionales</taxon>
        <taxon>Spongiibacteraceae</taxon>
        <taxon>BD1-7 clade</taxon>
    </lineage>
</organism>
<reference evidence="1 2" key="1">
    <citation type="submission" date="2019-11" db="EMBL/GenBank/DDBJ databases">
        <authorList>
            <person name="Holert J."/>
        </authorList>
    </citation>
    <scope>NUCLEOTIDE SEQUENCE [LARGE SCALE GENOMIC DNA]</scope>
    <source>
        <strain evidence="1">SB11_3</strain>
    </source>
</reference>
<protein>
    <submittedName>
        <fullName evidence="1">Uncharacterized protein</fullName>
    </submittedName>
</protein>
<sequence>MKIDKPQYYIKASMADCPRVIMVNGVEIERDDDGYTMDAEFPINQYIRDGMNHFSLNMADDNYLEKRVNEFSKCSVSILVKGTVEEKQVEFVVGDIQYNPNVNVSSESRLIHEFVNGNYVLSNDGYKHSENGQDGYLGEILVLPDPFDEEGVTYSRQFKANLPFDEWEFLKGDVFFQYPMNEENYEELEEQIWPLVIDLWDLFEKKDIAVIREIFAPRSLEYDTAFYKEPGTTLREMMTALDGFYEEEYPLNRKHRDYMQMNVSYSGRLVTIVNAASGSGTIMFYDKDTDMNWFFEATWMRKDGQWILTR</sequence>
<keyword evidence="2" id="KW-1185">Reference proteome</keyword>
<name>A0A5S9PIU1_9GAMM</name>
<gene>
    <name evidence="1" type="ORF">OPDIPICF_04597</name>
</gene>
<dbReference type="SUPFAM" id="SSF54427">
    <property type="entry name" value="NTF2-like"/>
    <property type="match status" value="1"/>
</dbReference>
<evidence type="ECO:0000313" key="2">
    <source>
        <dbReference type="Proteomes" id="UP000441399"/>
    </source>
</evidence>
<accession>A0A5S9PIU1</accession>
<dbReference type="InterPro" id="IPR032710">
    <property type="entry name" value="NTF2-like_dom_sf"/>
</dbReference>
<dbReference type="EMBL" id="CACSIO010000011">
    <property type="protein sequence ID" value="CAA0103993.1"/>
    <property type="molecule type" value="Genomic_DNA"/>
</dbReference>
<dbReference type="AlphaFoldDB" id="A0A5S9PIU1"/>
<evidence type="ECO:0000313" key="1">
    <source>
        <dbReference type="EMBL" id="CAA0103993.1"/>
    </source>
</evidence>
<dbReference type="OrthoDB" id="6213021at2"/>
<dbReference type="Proteomes" id="UP000441399">
    <property type="component" value="Unassembled WGS sequence"/>
</dbReference>
<proteinExistence type="predicted"/>